<feature type="transmembrane region" description="Helical" evidence="14">
    <location>
        <begin position="237"/>
        <end position="258"/>
    </location>
</feature>
<dbReference type="SMART" id="SM00563">
    <property type="entry name" value="PlsC"/>
    <property type="match status" value="1"/>
</dbReference>
<dbReference type="PANTHER" id="PTHR23063">
    <property type="entry name" value="PHOSPHOLIPID ACYLTRANSFERASE"/>
    <property type="match status" value="1"/>
</dbReference>
<comment type="caution">
    <text evidence="16">The sequence shown here is derived from an EMBL/GenBank/DDBJ whole genome shotgun (WGS) entry which is preliminary data.</text>
</comment>
<evidence type="ECO:0000256" key="13">
    <source>
        <dbReference type="ARBA" id="ARBA00025707"/>
    </source>
</evidence>
<feature type="transmembrane region" description="Helical" evidence="14">
    <location>
        <begin position="84"/>
        <end position="102"/>
    </location>
</feature>
<dbReference type="GO" id="GO:0005783">
    <property type="term" value="C:endoplasmic reticulum"/>
    <property type="evidence" value="ECO:0007669"/>
    <property type="project" value="TreeGrafter"/>
</dbReference>
<evidence type="ECO:0000256" key="10">
    <source>
        <dbReference type="ARBA" id="ARBA00023209"/>
    </source>
</evidence>
<name>A0AAW0U722_SCYPA</name>
<keyword evidence="10" id="KW-0594">Phospholipid biosynthesis</keyword>
<evidence type="ECO:0000256" key="6">
    <source>
        <dbReference type="ARBA" id="ARBA00022692"/>
    </source>
</evidence>
<evidence type="ECO:0000256" key="9">
    <source>
        <dbReference type="ARBA" id="ARBA00023136"/>
    </source>
</evidence>
<dbReference type="PANTHER" id="PTHR23063:SF2">
    <property type="entry name" value="GLYCEROL-3-PHOSPHATE ACYLTRANSFERASE 4, ISOFORM D-RELATED"/>
    <property type="match status" value="1"/>
</dbReference>
<dbReference type="Proteomes" id="UP001487740">
    <property type="component" value="Unassembled WGS sequence"/>
</dbReference>
<evidence type="ECO:0000256" key="1">
    <source>
        <dbReference type="ARBA" id="ARBA00004370"/>
    </source>
</evidence>
<evidence type="ECO:0000256" key="2">
    <source>
        <dbReference type="ARBA" id="ARBA00005189"/>
    </source>
</evidence>
<feature type="transmembrane region" description="Helical" evidence="14">
    <location>
        <begin position="214"/>
        <end position="231"/>
    </location>
</feature>
<dbReference type="InterPro" id="IPR045252">
    <property type="entry name" value="LPCAT1-like"/>
</dbReference>
<dbReference type="GO" id="GO:0019432">
    <property type="term" value="P:triglyceride biosynthetic process"/>
    <property type="evidence" value="ECO:0007669"/>
    <property type="project" value="TreeGrafter"/>
</dbReference>
<dbReference type="CDD" id="cd07991">
    <property type="entry name" value="LPLAT_LPCAT1-like"/>
    <property type="match status" value="1"/>
</dbReference>
<dbReference type="GO" id="GO:0004366">
    <property type="term" value="F:glycerol-3-phosphate O-acyltransferase activity"/>
    <property type="evidence" value="ECO:0007669"/>
    <property type="project" value="TreeGrafter"/>
</dbReference>
<evidence type="ECO:0000256" key="5">
    <source>
        <dbReference type="ARBA" id="ARBA00022679"/>
    </source>
</evidence>
<dbReference type="EMBL" id="JARAKH010000018">
    <property type="protein sequence ID" value="KAK8394620.1"/>
    <property type="molecule type" value="Genomic_DNA"/>
</dbReference>
<dbReference type="GO" id="GO:0008654">
    <property type="term" value="P:phospholipid biosynthetic process"/>
    <property type="evidence" value="ECO:0007669"/>
    <property type="project" value="UniProtKB-KW"/>
</dbReference>
<evidence type="ECO:0000256" key="7">
    <source>
        <dbReference type="ARBA" id="ARBA00022989"/>
    </source>
</evidence>
<evidence type="ECO:0000256" key="12">
    <source>
        <dbReference type="ARBA" id="ARBA00023315"/>
    </source>
</evidence>
<reference evidence="16 17" key="1">
    <citation type="submission" date="2023-03" db="EMBL/GenBank/DDBJ databases">
        <title>High-quality genome of Scylla paramamosain provides insights in environmental adaptation.</title>
        <authorList>
            <person name="Zhang L."/>
        </authorList>
    </citation>
    <scope>NUCLEOTIDE SEQUENCE [LARGE SCALE GENOMIC DNA]</scope>
    <source>
        <strain evidence="16">LZ_2023a</strain>
        <tissue evidence="16">Muscle</tissue>
    </source>
</reference>
<evidence type="ECO:0000259" key="15">
    <source>
        <dbReference type="SMART" id="SM00563"/>
    </source>
</evidence>
<keyword evidence="9 14" id="KW-0472">Membrane</keyword>
<comment type="subcellular location">
    <subcellularLocation>
        <location evidence="1">Membrane</location>
    </subcellularLocation>
</comment>
<keyword evidence="7 14" id="KW-1133">Transmembrane helix</keyword>
<evidence type="ECO:0000256" key="14">
    <source>
        <dbReference type="SAM" id="Phobius"/>
    </source>
</evidence>
<keyword evidence="12" id="KW-0012">Acyltransferase</keyword>
<keyword evidence="5" id="KW-0808">Transferase</keyword>
<evidence type="ECO:0000313" key="16">
    <source>
        <dbReference type="EMBL" id="KAK8394620.1"/>
    </source>
</evidence>
<keyword evidence="4" id="KW-0444">Lipid biosynthesis</keyword>
<sequence>MPHYLQSRRSASSHLLTAGVTHYSTHSFASEACSRSLAGPTYRRHPLQNDVRMELSLLNMLWSPVEEAAAFLNSLEVWEAVRPFVLWGQLMVFVCFLLVATIGRRLKLRRKYVELLDGVFNFAAFKLADDTDEEEEEDEAATSSDEEVVICPESPRAVPASHEGSFRFEDPLPYLAAGMRAVVSDCVTKSFTSAELRTWNMLSRTKRQRYLRKSPSLTVFWAVGFVLRWVFLMPVRVLLLVISLTTLIVLCAAVGLLPSSAFKRRLNKRVVMWCFDFVAGSLSIVARFHNPENRPTHGIAVANHTSPIDSMVLATDQCFDMVGQKTRGLLGLFMGALSRSSYHIWFERSESKERSKVIQVIQEHAQDPEKPPILIFPEGICLNNTAVVQFKKGAFEVDSDIYPIAIRFDLRYGDPYWYQNTFTGYVFSMMTSWAIVCDVWYLPPTRRGPNESAAAFASRVKSQIAHRGGFVQLAWDGFVKFGQQSEAWQRKRGEWRQRQQDAFARRLSSNEAEERKRE</sequence>
<evidence type="ECO:0000256" key="8">
    <source>
        <dbReference type="ARBA" id="ARBA00023098"/>
    </source>
</evidence>
<organism evidence="16 17">
    <name type="scientific">Scylla paramamosain</name>
    <name type="common">Mud crab</name>
    <dbReference type="NCBI Taxonomy" id="85552"/>
    <lineage>
        <taxon>Eukaryota</taxon>
        <taxon>Metazoa</taxon>
        <taxon>Ecdysozoa</taxon>
        <taxon>Arthropoda</taxon>
        <taxon>Crustacea</taxon>
        <taxon>Multicrustacea</taxon>
        <taxon>Malacostraca</taxon>
        <taxon>Eumalacostraca</taxon>
        <taxon>Eucarida</taxon>
        <taxon>Decapoda</taxon>
        <taxon>Pleocyemata</taxon>
        <taxon>Brachyura</taxon>
        <taxon>Eubrachyura</taxon>
        <taxon>Portunoidea</taxon>
        <taxon>Portunidae</taxon>
        <taxon>Portuninae</taxon>
        <taxon>Scylla</taxon>
    </lineage>
</organism>
<accession>A0AAW0U722</accession>
<evidence type="ECO:0000256" key="3">
    <source>
        <dbReference type="ARBA" id="ARBA00008655"/>
    </source>
</evidence>
<comment type="pathway">
    <text evidence="13">Phospholipid metabolism.</text>
</comment>
<dbReference type="Pfam" id="PF01553">
    <property type="entry name" value="Acyltransferase"/>
    <property type="match status" value="1"/>
</dbReference>
<evidence type="ECO:0000313" key="17">
    <source>
        <dbReference type="Proteomes" id="UP001487740"/>
    </source>
</evidence>
<evidence type="ECO:0000256" key="4">
    <source>
        <dbReference type="ARBA" id="ARBA00022516"/>
    </source>
</evidence>
<feature type="domain" description="Phospholipid/glycerol acyltransferase" evidence="15">
    <location>
        <begin position="298"/>
        <end position="409"/>
    </location>
</feature>
<keyword evidence="17" id="KW-1185">Reference proteome</keyword>
<keyword evidence="6 14" id="KW-0812">Transmembrane</keyword>
<comment type="similarity">
    <text evidence="3">Belongs to the 1-acyl-sn-glycerol-3-phosphate acyltransferase family.</text>
</comment>
<comment type="pathway">
    <text evidence="2">Lipid metabolism.</text>
</comment>
<dbReference type="InterPro" id="IPR002123">
    <property type="entry name" value="Plipid/glycerol_acylTrfase"/>
</dbReference>
<protein>
    <recommendedName>
        <fullName evidence="15">Phospholipid/glycerol acyltransferase domain-containing protein</fullName>
    </recommendedName>
</protein>
<dbReference type="AlphaFoldDB" id="A0AAW0U722"/>
<keyword evidence="11" id="KW-1208">Phospholipid metabolism</keyword>
<evidence type="ECO:0000256" key="11">
    <source>
        <dbReference type="ARBA" id="ARBA00023264"/>
    </source>
</evidence>
<dbReference type="GO" id="GO:0016020">
    <property type="term" value="C:membrane"/>
    <property type="evidence" value="ECO:0007669"/>
    <property type="project" value="UniProtKB-SubCell"/>
</dbReference>
<gene>
    <name evidence="16" type="ORF">O3P69_005822</name>
</gene>
<dbReference type="SUPFAM" id="SSF69593">
    <property type="entry name" value="Glycerol-3-phosphate (1)-acyltransferase"/>
    <property type="match status" value="1"/>
</dbReference>
<proteinExistence type="inferred from homology"/>
<keyword evidence="8" id="KW-0443">Lipid metabolism</keyword>